<feature type="compositionally biased region" description="Low complexity" evidence="6">
    <location>
        <begin position="176"/>
        <end position="190"/>
    </location>
</feature>
<dbReference type="FunCoup" id="H3BGW6">
    <property type="interactions" value="1986"/>
</dbReference>
<reference evidence="7" key="3">
    <citation type="submission" date="2025-09" db="UniProtKB">
        <authorList>
            <consortium name="Ensembl"/>
        </authorList>
    </citation>
    <scope>IDENTIFICATION</scope>
</reference>
<evidence type="ECO:0000313" key="7">
    <source>
        <dbReference type="Ensembl" id="ENSLACP00000021137.1"/>
    </source>
</evidence>
<protein>
    <submittedName>
        <fullName evidence="7">cAMP responsive element binding protein 3 like 1</fullName>
    </submittedName>
</protein>
<comment type="subcellular location">
    <subcellularLocation>
        <location evidence="1">Nucleus</location>
    </subcellularLocation>
</comment>
<gene>
    <name evidence="7" type="primary">CREB3L1</name>
</gene>
<evidence type="ECO:0000256" key="5">
    <source>
        <dbReference type="ARBA" id="ARBA00023242"/>
    </source>
</evidence>
<dbReference type="HOGENOM" id="CLU_037638_1_0_1"/>
<feature type="region of interest" description="Disordered" evidence="6">
    <location>
        <begin position="31"/>
        <end position="61"/>
    </location>
</feature>
<feature type="compositionally biased region" description="Polar residues" evidence="6">
    <location>
        <begin position="202"/>
        <end position="212"/>
    </location>
</feature>
<keyword evidence="2" id="KW-0805">Transcription regulation</keyword>
<keyword evidence="3" id="KW-0238">DNA-binding</keyword>
<dbReference type="Proteomes" id="UP000008672">
    <property type="component" value="Unassembled WGS sequence"/>
</dbReference>
<reference evidence="8" key="1">
    <citation type="submission" date="2011-08" db="EMBL/GenBank/DDBJ databases">
        <title>The draft genome of Latimeria chalumnae.</title>
        <authorList>
            <person name="Di Palma F."/>
            <person name="Alfoldi J."/>
            <person name="Johnson J."/>
            <person name="Berlin A."/>
            <person name="Gnerre S."/>
            <person name="Jaffe D."/>
            <person name="MacCallum I."/>
            <person name="Young S."/>
            <person name="Walker B.J."/>
            <person name="Lander E."/>
            <person name="Lindblad-Toh K."/>
        </authorList>
    </citation>
    <scope>NUCLEOTIDE SEQUENCE [LARGE SCALE GENOMIC DNA]</scope>
    <source>
        <strain evidence="8">Wild caught</strain>
    </source>
</reference>
<dbReference type="PANTHER" id="PTHR46004">
    <property type="entry name" value="CYCLIC AMP RESPONSE ELEMENT-BINDING PROTEIN A"/>
    <property type="match status" value="1"/>
</dbReference>
<dbReference type="GO" id="GO:0035497">
    <property type="term" value="F:cAMP response element binding"/>
    <property type="evidence" value="ECO:0007669"/>
    <property type="project" value="TreeGrafter"/>
</dbReference>
<dbReference type="OMA" id="MEHGAWA"/>
<dbReference type="GO" id="GO:0005634">
    <property type="term" value="C:nucleus"/>
    <property type="evidence" value="ECO:0007669"/>
    <property type="project" value="UniProtKB-SubCell"/>
</dbReference>
<keyword evidence="4" id="KW-0804">Transcription</keyword>
<dbReference type="EMBL" id="AFYH01005205">
    <property type="status" value="NOT_ANNOTATED_CDS"/>
    <property type="molecule type" value="Genomic_DNA"/>
</dbReference>
<evidence type="ECO:0000256" key="6">
    <source>
        <dbReference type="SAM" id="MobiDB-lite"/>
    </source>
</evidence>
<evidence type="ECO:0000256" key="1">
    <source>
        <dbReference type="ARBA" id="ARBA00004123"/>
    </source>
</evidence>
<dbReference type="EMBL" id="AFYH01005202">
    <property type="status" value="NOT_ANNOTATED_CDS"/>
    <property type="molecule type" value="Genomic_DNA"/>
</dbReference>
<organism evidence="7 8">
    <name type="scientific">Latimeria chalumnae</name>
    <name type="common">Coelacanth</name>
    <dbReference type="NCBI Taxonomy" id="7897"/>
    <lineage>
        <taxon>Eukaryota</taxon>
        <taxon>Metazoa</taxon>
        <taxon>Chordata</taxon>
        <taxon>Craniata</taxon>
        <taxon>Vertebrata</taxon>
        <taxon>Euteleostomi</taxon>
        <taxon>Coelacanthiformes</taxon>
        <taxon>Coelacanthidae</taxon>
        <taxon>Latimeria</taxon>
    </lineage>
</organism>
<evidence type="ECO:0000256" key="3">
    <source>
        <dbReference type="ARBA" id="ARBA00023125"/>
    </source>
</evidence>
<dbReference type="Bgee" id="ENSLACG00000018569">
    <property type="expression patterns" value="Expressed in pectoral fin and 1 other cell type or tissue"/>
</dbReference>
<keyword evidence="8" id="KW-1185">Reference proteome</keyword>
<dbReference type="EMBL" id="AFYH01005206">
    <property type="status" value="NOT_ANNOTATED_CDS"/>
    <property type="molecule type" value="Genomic_DNA"/>
</dbReference>
<evidence type="ECO:0000313" key="8">
    <source>
        <dbReference type="Proteomes" id="UP000008672"/>
    </source>
</evidence>
<evidence type="ECO:0000256" key="4">
    <source>
        <dbReference type="ARBA" id="ARBA00023163"/>
    </source>
</evidence>
<sequence length="481" mass="53615">HFSENMDYFSNELFNSFFEDPLLAEKNSLLDMDMDPPTPDIQAEHSYSLSGDSAPQSPVMPMKMDEAGTDSDSRLWSLGTDLSSLLVKQEQTMQSELPAPHLPGSVVPPVNINPMPQRLSPAKDMLFPFKKIPPVPRLCEVHESAPLPPIKVEPRDVNQFLNVPADELVQLPLTPPSSHSSDSDGSQSPRSLPPSSPVRPQARSSTAISSSPLLTAPHAGLHAAFLIIEQKNRSCFRNAMPLRTVTCSLPTKKKYSQRLREQNKQQISAQESRRKKKEYVECLEKNYVSGEALNLNHYLSRHSGVRSGARTLLQQLQKLQALVAGKVPRSCKMAATQTGTCLMVVALCFVLVLGSFMPCLPEFSSLSQTVKTAPLSSPEIYTASHIRSRSLMFYDESSAAALDDRYSAILRVEHSDGWEAAKEFPEELNPRSLSHEHLDRAHEATKYLRDPSVDTMDLNRTQPRELIPLKDKFHERLVVLS</sequence>
<dbReference type="Gene3D" id="1.20.5.170">
    <property type="match status" value="1"/>
</dbReference>
<dbReference type="GO" id="GO:0000981">
    <property type="term" value="F:DNA-binding transcription factor activity, RNA polymerase II-specific"/>
    <property type="evidence" value="ECO:0007669"/>
    <property type="project" value="TreeGrafter"/>
</dbReference>
<dbReference type="InParanoid" id="H3BGW6"/>
<dbReference type="EMBL" id="AFYH01005204">
    <property type="status" value="NOT_ANNOTATED_CDS"/>
    <property type="molecule type" value="Genomic_DNA"/>
</dbReference>
<dbReference type="STRING" id="7897.ENSLACP00000021137"/>
<keyword evidence="5" id="KW-0539">Nucleus</keyword>
<dbReference type="GeneTree" id="ENSGT00940000159848"/>
<name>H3BGW6_LATCH</name>
<dbReference type="EMBL" id="AFYH01005201">
    <property type="status" value="NOT_ANNOTATED_CDS"/>
    <property type="molecule type" value="Genomic_DNA"/>
</dbReference>
<feature type="compositionally biased region" description="Polar residues" evidence="6">
    <location>
        <begin position="45"/>
        <end position="56"/>
    </location>
</feature>
<evidence type="ECO:0000256" key="2">
    <source>
        <dbReference type="ARBA" id="ARBA00023015"/>
    </source>
</evidence>
<feature type="region of interest" description="Disordered" evidence="6">
    <location>
        <begin position="170"/>
        <end position="212"/>
    </location>
</feature>
<reference evidence="7" key="2">
    <citation type="submission" date="2025-08" db="UniProtKB">
        <authorList>
            <consortium name="Ensembl"/>
        </authorList>
    </citation>
    <scope>IDENTIFICATION</scope>
</reference>
<dbReference type="Ensembl" id="ENSLACT00000021277.1">
    <property type="protein sequence ID" value="ENSLACP00000021137.1"/>
    <property type="gene ID" value="ENSLACG00000018569.1"/>
</dbReference>
<dbReference type="eggNOG" id="KOG0709">
    <property type="taxonomic scope" value="Eukaryota"/>
</dbReference>
<accession>H3BGW6</accession>
<dbReference type="AlphaFoldDB" id="H3BGW6"/>
<dbReference type="PANTHER" id="PTHR46004:SF1">
    <property type="entry name" value="CYCLIC AMP-RESPONSIVE ELEMENT-BINDING PROTEIN 3-LIKE PROTEIN 1"/>
    <property type="match status" value="1"/>
</dbReference>
<dbReference type="EMBL" id="AFYH01005203">
    <property type="status" value="NOT_ANNOTATED_CDS"/>
    <property type="molecule type" value="Genomic_DNA"/>
</dbReference>
<proteinExistence type="predicted"/>